<evidence type="ECO:0000313" key="2">
    <source>
        <dbReference type="Proteomes" id="UP000789706"/>
    </source>
</evidence>
<gene>
    <name evidence="1" type="ORF">DEBURN_LOCUS9390</name>
</gene>
<protein>
    <submittedName>
        <fullName evidence="1">4471_t:CDS:1</fullName>
    </submittedName>
</protein>
<accession>A0A9N9CC46</accession>
<sequence>MSNTVEQGHTFETRVIQMLNWLGMWANHSGQLISCINGNLKYDPINKPCALALALALMVVNTKLTFPLGTLLNTRINMDTPDPVPLNLLITAIKSVIYYYDCCSSITYGAKSVDQTCDVPATVDGWFVNVLVAMGRSKW</sequence>
<proteinExistence type="predicted"/>
<organism evidence="1 2">
    <name type="scientific">Diversispora eburnea</name>
    <dbReference type="NCBI Taxonomy" id="1213867"/>
    <lineage>
        <taxon>Eukaryota</taxon>
        <taxon>Fungi</taxon>
        <taxon>Fungi incertae sedis</taxon>
        <taxon>Mucoromycota</taxon>
        <taxon>Glomeromycotina</taxon>
        <taxon>Glomeromycetes</taxon>
        <taxon>Diversisporales</taxon>
        <taxon>Diversisporaceae</taxon>
        <taxon>Diversispora</taxon>
    </lineage>
</organism>
<name>A0A9N9CC46_9GLOM</name>
<dbReference type="AlphaFoldDB" id="A0A9N9CC46"/>
<comment type="caution">
    <text evidence="1">The sequence shown here is derived from an EMBL/GenBank/DDBJ whole genome shotgun (WGS) entry which is preliminary data.</text>
</comment>
<keyword evidence="2" id="KW-1185">Reference proteome</keyword>
<evidence type="ECO:0000313" key="1">
    <source>
        <dbReference type="EMBL" id="CAG8598179.1"/>
    </source>
</evidence>
<dbReference type="EMBL" id="CAJVPK010001777">
    <property type="protein sequence ID" value="CAG8598179.1"/>
    <property type="molecule type" value="Genomic_DNA"/>
</dbReference>
<reference evidence="1" key="1">
    <citation type="submission" date="2021-06" db="EMBL/GenBank/DDBJ databases">
        <authorList>
            <person name="Kallberg Y."/>
            <person name="Tangrot J."/>
            <person name="Rosling A."/>
        </authorList>
    </citation>
    <scope>NUCLEOTIDE SEQUENCE</scope>
    <source>
        <strain evidence="1">AZ414A</strain>
    </source>
</reference>
<dbReference type="Proteomes" id="UP000789706">
    <property type="component" value="Unassembled WGS sequence"/>
</dbReference>